<dbReference type="InterPro" id="IPR026113">
    <property type="entry name" value="METTL2/6/8-like"/>
</dbReference>
<name>A0AA88LI47_ARTSF</name>
<dbReference type="EC" id="2.1.1.-" evidence="4"/>
<dbReference type="AlphaFoldDB" id="A0AA88LI47"/>
<reference evidence="5" key="1">
    <citation type="submission" date="2023-07" db="EMBL/GenBank/DDBJ databases">
        <title>Chromosome-level genome assembly of Artemia franciscana.</title>
        <authorList>
            <person name="Jo E."/>
        </authorList>
    </citation>
    <scope>NUCLEOTIDE SEQUENCE</scope>
    <source>
        <tissue evidence="5">Whole body</tissue>
    </source>
</reference>
<dbReference type="EMBL" id="JAVRJZ010000005">
    <property type="protein sequence ID" value="KAK2722580.1"/>
    <property type="molecule type" value="Genomic_DNA"/>
</dbReference>
<comment type="function">
    <text evidence="4">S-adenosyl-L-methionine-dependent methyltransferase.</text>
</comment>
<accession>A0AA88LI47</accession>
<dbReference type="GO" id="GO:0032259">
    <property type="term" value="P:methylation"/>
    <property type="evidence" value="ECO:0007669"/>
    <property type="project" value="UniProtKB-KW"/>
</dbReference>
<keyword evidence="6" id="KW-1185">Reference proteome</keyword>
<organism evidence="5 6">
    <name type="scientific">Artemia franciscana</name>
    <name type="common">Brine shrimp</name>
    <name type="synonym">Artemia sanfranciscana</name>
    <dbReference type="NCBI Taxonomy" id="6661"/>
    <lineage>
        <taxon>Eukaryota</taxon>
        <taxon>Metazoa</taxon>
        <taxon>Ecdysozoa</taxon>
        <taxon>Arthropoda</taxon>
        <taxon>Crustacea</taxon>
        <taxon>Branchiopoda</taxon>
        <taxon>Anostraca</taxon>
        <taxon>Artemiidae</taxon>
        <taxon>Artemia</taxon>
    </lineage>
</organism>
<protein>
    <recommendedName>
        <fullName evidence="4">tRNA N(3)-methylcytidine methyltransferase</fullName>
        <ecNumber evidence="4">2.1.1.-</ecNumber>
    </recommendedName>
</protein>
<dbReference type="InterPro" id="IPR029063">
    <property type="entry name" value="SAM-dependent_MTases_sf"/>
</dbReference>
<dbReference type="PANTHER" id="PTHR22809">
    <property type="entry name" value="METHYLTRANSFERASE-RELATED"/>
    <property type="match status" value="1"/>
</dbReference>
<dbReference type="PANTHER" id="PTHR22809:SF5">
    <property type="entry name" value="TRNA N(3)-METHYLCYTIDINE METHYLTRANSFERASE METTL6"/>
    <property type="match status" value="1"/>
</dbReference>
<dbReference type="SUPFAM" id="SSF53335">
    <property type="entry name" value="S-adenosyl-L-methionine-dependent methyltransferases"/>
    <property type="match status" value="1"/>
</dbReference>
<keyword evidence="3 4" id="KW-0808">Transferase</keyword>
<evidence type="ECO:0000256" key="1">
    <source>
        <dbReference type="ARBA" id="ARBA00009725"/>
    </source>
</evidence>
<dbReference type="CDD" id="cd02440">
    <property type="entry name" value="AdoMet_MTases"/>
    <property type="match status" value="1"/>
</dbReference>
<dbReference type="GO" id="GO:0008173">
    <property type="term" value="F:RNA methyltransferase activity"/>
    <property type="evidence" value="ECO:0007669"/>
    <property type="project" value="UniProtKB-ARBA"/>
</dbReference>
<proteinExistence type="inferred from homology"/>
<evidence type="ECO:0000256" key="4">
    <source>
        <dbReference type="PIRNR" id="PIRNR037755"/>
    </source>
</evidence>
<dbReference type="Pfam" id="PF13489">
    <property type="entry name" value="Methyltransf_23"/>
    <property type="match status" value="1"/>
</dbReference>
<keyword evidence="2 4" id="KW-0489">Methyltransferase</keyword>
<dbReference type="PIRSF" id="PIRSF037755">
    <property type="entry name" value="Mettl2_prd"/>
    <property type="match status" value="1"/>
</dbReference>
<evidence type="ECO:0000313" key="6">
    <source>
        <dbReference type="Proteomes" id="UP001187531"/>
    </source>
</evidence>
<gene>
    <name evidence="5" type="ORF">QYM36_002950</name>
</gene>
<evidence type="ECO:0000313" key="5">
    <source>
        <dbReference type="EMBL" id="KAK2722580.1"/>
    </source>
</evidence>
<evidence type="ECO:0000256" key="3">
    <source>
        <dbReference type="ARBA" id="ARBA00022679"/>
    </source>
</evidence>
<dbReference type="GO" id="GO:0008757">
    <property type="term" value="F:S-adenosylmethionine-dependent methyltransferase activity"/>
    <property type="evidence" value="ECO:0007669"/>
    <property type="project" value="UniProtKB-ARBA"/>
</dbReference>
<comment type="caution">
    <text evidence="5">The sequence shown here is derived from an EMBL/GenBank/DDBJ whole genome shotgun (WGS) entry which is preliminary data.</text>
</comment>
<sequence length="272" mass="31520">MGDLSDEYTREPRTLTEDEEKLLAKQDESLVGSFKATKFVKESKKHWDLFYKRNEERFFRDRNWTLREFYELRGNSSSSNMVLLEVGCGVGNFIFPLMREGLADFIYACDISFKAIELVKENKEYNPGIINAFQIDVSTTRLETVIQPGQANVASVIFVLSAIDPSRHMFVLENIFNQLAVNGLLLFRDYGITDMAQIRFGRGTKIADNHYLRHDGTQSYFFSIEYLTIMAESVGFKTESCVYVNRRTVNKKEEIDKPRVFLQAKFRKEPTS</sequence>
<dbReference type="Gene3D" id="3.40.50.150">
    <property type="entry name" value="Vaccinia Virus protein VP39"/>
    <property type="match status" value="1"/>
</dbReference>
<dbReference type="EMBL" id="JAVRJZ010000005">
    <property type="protein sequence ID" value="KAK2722581.1"/>
    <property type="molecule type" value="Genomic_DNA"/>
</dbReference>
<dbReference type="Proteomes" id="UP001187531">
    <property type="component" value="Unassembled WGS sequence"/>
</dbReference>
<evidence type="ECO:0000256" key="2">
    <source>
        <dbReference type="ARBA" id="ARBA00022603"/>
    </source>
</evidence>
<comment type="similarity">
    <text evidence="1 4">Belongs to the methyltransferase superfamily. METL family.</text>
</comment>